<evidence type="ECO:0000313" key="1">
    <source>
        <dbReference type="EMBL" id="TRY64564.1"/>
    </source>
</evidence>
<dbReference type="Proteomes" id="UP000318571">
    <property type="component" value="Unassembled WGS sequence"/>
</dbReference>
<protein>
    <recommendedName>
        <fullName evidence="3">Reverse transcriptase domain-containing protein</fullName>
    </recommendedName>
</protein>
<dbReference type="GO" id="GO:0071897">
    <property type="term" value="P:DNA biosynthetic process"/>
    <property type="evidence" value="ECO:0007669"/>
    <property type="project" value="UniProtKB-ARBA"/>
</dbReference>
<dbReference type="EMBL" id="VCGU01000446">
    <property type="protein sequence ID" value="TRY64564.1"/>
    <property type="molecule type" value="Genomic_DNA"/>
</dbReference>
<dbReference type="SUPFAM" id="SSF56672">
    <property type="entry name" value="DNA/RNA polymerases"/>
    <property type="match status" value="1"/>
</dbReference>
<organism evidence="1 2">
    <name type="scientific">Tigriopus californicus</name>
    <name type="common">Marine copepod</name>
    <dbReference type="NCBI Taxonomy" id="6832"/>
    <lineage>
        <taxon>Eukaryota</taxon>
        <taxon>Metazoa</taxon>
        <taxon>Ecdysozoa</taxon>
        <taxon>Arthropoda</taxon>
        <taxon>Crustacea</taxon>
        <taxon>Multicrustacea</taxon>
        <taxon>Hexanauplia</taxon>
        <taxon>Copepoda</taxon>
        <taxon>Harpacticoida</taxon>
        <taxon>Harpacticidae</taxon>
        <taxon>Tigriopus</taxon>
    </lineage>
</organism>
<reference evidence="1 2" key="1">
    <citation type="journal article" date="2018" name="Nat. Ecol. Evol.">
        <title>Genomic signatures of mitonuclear coevolution across populations of Tigriopus californicus.</title>
        <authorList>
            <person name="Barreto F.S."/>
            <person name="Watson E.T."/>
            <person name="Lima T.G."/>
            <person name="Willett C.S."/>
            <person name="Edmands S."/>
            <person name="Li W."/>
            <person name="Burton R.S."/>
        </authorList>
    </citation>
    <scope>NUCLEOTIDE SEQUENCE [LARGE SCALE GENOMIC DNA]</scope>
    <source>
        <strain evidence="1 2">San Diego</strain>
    </source>
</reference>
<dbReference type="InterPro" id="IPR043502">
    <property type="entry name" value="DNA/RNA_pol_sf"/>
</dbReference>
<dbReference type="AlphaFoldDB" id="A0A553NGI8"/>
<keyword evidence="2" id="KW-1185">Reference proteome</keyword>
<gene>
    <name evidence="1" type="ORF">TCAL_17356</name>
</gene>
<evidence type="ECO:0008006" key="3">
    <source>
        <dbReference type="Google" id="ProtNLM"/>
    </source>
</evidence>
<dbReference type="InterPro" id="IPR043128">
    <property type="entry name" value="Rev_trsase/Diguanyl_cyclase"/>
</dbReference>
<proteinExistence type="predicted"/>
<accession>A0A553NGI8</accession>
<comment type="caution">
    <text evidence="1">The sequence shown here is derived from an EMBL/GenBank/DDBJ whole genome shotgun (WGS) entry which is preliminary data.</text>
</comment>
<dbReference type="Gene3D" id="3.30.70.270">
    <property type="match status" value="1"/>
</dbReference>
<name>A0A553NGI8_TIGCA</name>
<sequence>MDIFNLMTDSHFRDIPQCLLKLVDDMLIQAETKDECLQRFRIVLKKCEDAGIKLLLGKLEM</sequence>
<evidence type="ECO:0000313" key="2">
    <source>
        <dbReference type="Proteomes" id="UP000318571"/>
    </source>
</evidence>